<gene>
    <name evidence="2" type="ORF">MES5069_920003</name>
</gene>
<evidence type="ECO:0000313" key="3">
    <source>
        <dbReference type="Proteomes" id="UP001153050"/>
    </source>
</evidence>
<sequence>MRGDQSAYEVGRSFLGHQRGIVAVIEVFMDESGIHDEAPAVTSSAVWARPSVWRKWTADWQKALHPISIFHASECHGRKREWKNFTRPERDEKVLRLLPLFPKHKLCGRFAGVHLDAFMQCMRDEPVSLKEFGDPYFACIHWAFRRVSWSLSLGDFDMKKKPQKGHSKPPTPKTPKPVEM</sequence>
<proteinExistence type="predicted"/>
<evidence type="ECO:0000313" key="2">
    <source>
        <dbReference type="EMBL" id="CAH2409635.1"/>
    </source>
</evidence>
<dbReference type="EMBL" id="CAKXZT010000193">
    <property type="protein sequence ID" value="CAH2409635.1"/>
    <property type="molecule type" value="Genomic_DNA"/>
</dbReference>
<feature type="region of interest" description="Disordered" evidence="1">
    <location>
        <begin position="159"/>
        <end position="180"/>
    </location>
</feature>
<name>A0ABM9EJS1_9HYPH</name>
<evidence type="ECO:0000256" key="1">
    <source>
        <dbReference type="SAM" id="MobiDB-lite"/>
    </source>
</evidence>
<protein>
    <submittedName>
        <fullName evidence="2">Uncharacterized protein</fullName>
    </submittedName>
</protein>
<feature type="compositionally biased region" description="Pro residues" evidence="1">
    <location>
        <begin position="169"/>
        <end position="180"/>
    </location>
</feature>
<dbReference type="Proteomes" id="UP001153050">
    <property type="component" value="Unassembled WGS sequence"/>
</dbReference>
<keyword evidence="3" id="KW-1185">Reference proteome</keyword>
<comment type="caution">
    <text evidence="2">The sequence shown here is derived from an EMBL/GenBank/DDBJ whole genome shotgun (WGS) entry which is preliminary data.</text>
</comment>
<reference evidence="2 3" key="1">
    <citation type="submission" date="2022-03" db="EMBL/GenBank/DDBJ databases">
        <authorList>
            <person name="Brunel B."/>
        </authorList>
    </citation>
    <scope>NUCLEOTIDE SEQUENCE [LARGE SCALE GENOMIC DNA]</scope>
    <source>
        <strain evidence="2">STM5069sample</strain>
    </source>
</reference>
<accession>A0ABM9EJS1</accession>
<organism evidence="2 3">
    <name type="scientific">Mesorhizobium escarrei</name>
    <dbReference type="NCBI Taxonomy" id="666018"/>
    <lineage>
        <taxon>Bacteria</taxon>
        <taxon>Pseudomonadati</taxon>
        <taxon>Pseudomonadota</taxon>
        <taxon>Alphaproteobacteria</taxon>
        <taxon>Hyphomicrobiales</taxon>
        <taxon>Phyllobacteriaceae</taxon>
        <taxon>Mesorhizobium</taxon>
    </lineage>
</organism>